<dbReference type="Pfam" id="PF02176">
    <property type="entry name" value="zf-TRAF"/>
    <property type="match status" value="1"/>
</dbReference>
<dbReference type="RefSeq" id="XP_044541765.1">
    <property type="nucleotide sequence ID" value="XM_044689645.1"/>
</dbReference>
<dbReference type="InterPro" id="IPR013083">
    <property type="entry name" value="Znf_RING/FYVE/PHD"/>
</dbReference>
<feature type="domain" description="TRAF-type" evidence="9">
    <location>
        <begin position="235"/>
        <end position="286"/>
    </location>
</feature>
<dbReference type="Proteomes" id="UP000816034">
    <property type="component" value="Unassembled WGS sequence"/>
</dbReference>
<evidence type="ECO:0000259" key="7">
    <source>
        <dbReference type="PROSITE" id="PS50089"/>
    </source>
</evidence>
<proteinExistence type="predicted"/>
<dbReference type="PANTHER" id="PTHR36754:SF2">
    <property type="entry name" value="E3 UBIQUITIN-PROTEIN LIGASE TRIM37"/>
    <property type="match status" value="1"/>
</dbReference>
<feature type="zinc finger region" description="TRAF-type" evidence="4">
    <location>
        <begin position="235"/>
        <end position="286"/>
    </location>
</feature>
<evidence type="ECO:0008006" key="12">
    <source>
        <dbReference type="Google" id="ProtNLM"/>
    </source>
</evidence>
<keyword evidence="11" id="KW-1185">Reference proteome</keyword>
<feature type="domain" description="RING-type" evidence="7">
    <location>
        <begin position="176"/>
        <end position="215"/>
    </location>
</feature>
<dbReference type="Gene3D" id="3.30.40.10">
    <property type="entry name" value="Zinc/RING finger domain, C3HC4 (zinc finger)"/>
    <property type="match status" value="2"/>
</dbReference>
<organism evidence="10 11">
    <name type="scientific">Naegleria lovaniensis</name>
    <name type="common">Amoeba</name>
    <dbReference type="NCBI Taxonomy" id="51637"/>
    <lineage>
        <taxon>Eukaryota</taxon>
        <taxon>Discoba</taxon>
        <taxon>Heterolobosea</taxon>
        <taxon>Tetramitia</taxon>
        <taxon>Eutetramitia</taxon>
        <taxon>Vahlkampfiidae</taxon>
        <taxon>Naegleria</taxon>
    </lineage>
</organism>
<dbReference type="GO" id="GO:0051865">
    <property type="term" value="P:protein autoubiquitination"/>
    <property type="evidence" value="ECO:0007669"/>
    <property type="project" value="TreeGrafter"/>
</dbReference>
<dbReference type="InterPro" id="IPR001841">
    <property type="entry name" value="Znf_RING"/>
</dbReference>
<dbReference type="GO" id="GO:0006513">
    <property type="term" value="P:protein monoubiquitination"/>
    <property type="evidence" value="ECO:0007669"/>
    <property type="project" value="TreeGrafter"/>
</dbReference>
<evidence type="ECO:0000256" key="1">
    <source>
        <dbReference type="ARBA" id="ARBA00022723"/>
    </source>
</evidence>
<dbReference type="InterPro" id="IPR025197">
    <property type="entry name" value="DUF4116"/>
</dbReference>
<dbReference type="InterPro" id="IPR043145">
    <property type="entry name" value="Znf_ZZ_sf"/>
</dbReference>
<feature type="coiled-coil region" evidence="6">
    <location>
        <begin position="307"/>
        <end position="348"/>
    </location>
</feature>
<dbReference type="PROSITE" id="PS50135">
    <property type="entry name" value="ZF_ZZ_2"/>
    <property type="match status" value="1"/>
</dbReference>
<dbReference type="PROSITE" id="PS50089">
    <property type="entry name" value="ZF_RING_2"/>
    <property type="match status" value="1"/>
</dbReference>
<dbReference type="GO" id="GO:0005778">
    <property type="term" value="C:peroxisomal membrane"/>
    <property type="evidence" value="ECO:0007669"/>
    <property type="project" value="TreeGrafter"/>
</dbReference>
<dbReference type="GO" id="GO:0016235">
    <property type="term" value="C:aggresome"/>
    <property type="evidence" value="ECO:0007669"/>
    <property type="project" value="TreeGrafter"/>
</dbReference>
<protein>
    <recommendedName>
        <fullName evidence="12">RING-type domain-containing protein</fullName>
    </recommendedName>
</protein>
<dbReference type="SUPFAM" id="SSF49599">
    <property type="entry name" value="TRAF domain-like"/>
    <property type="match status" value="1"/>
</dbReference>
<evidence type="ECO:0000256" key="6">
    <source>
        <dbReference type="SAM" id="Coils"/>
    </source>
</evidence>
<evidence type="ECO:0000313" key="11">
    <source>
        <dbReference type="Proteomes" id="UP000816034"/>
    </source>
</evidence>
<dbReference type="GO" id="GO:0061630">
    <property type="term" value="F:ubiquitin protein ligase activity"/>
    <property type="evidence" value="ECO:0007669"/>
    <property type="project" value="TreeGrafter"/>
</dbReference>
<name>A0AA88KAT7_NAELO</name>
<evidence type="ECO:0000259" key="9">
    <source>
        <dbReference type="PROSITE" id="PS50145"/>
    </source>
</evidence>
<evidence type="ECO:0000256" key="2">
    <source>
        <dbReference type="ARBA" id="ARBA00022771"/>
    </source>
</evidence>
<dbReference type="GeneID" id="68106189"/>
<dbReference type="SUPFAM" id="SSF57850">
    <property type="entry name" value="RING/U-box"/>
    <property type="match status" value="2"/>
</dbReference>
<dbReference type="PANTHER" id="PTHR36754">
    <property type="entry name" value="E3 UBIQUITIN-PROTEIN LIGASE TRIM37"/>
    <property type="match status" value="1"/>
</dbReference>
<dbReference type="CDD" id="cd16619">
    <property type="entry name" value="mRING-HC-C4C4_TRIM37_C-VIII"/>
    <property type="match status" value="1"/>
</dbReference>
<dbReference type="SMART" id="SM00291">
    <property type="entry name" value="ZnF_ZZ"/>
    <property type="match status" value="1"/>
</dbReference>
<evidence type="ECO:0000256" key="3">
    <source>
        <dbReference type="ARBA" id="ARBA00022833"/>
    </source>
</evidence>
<evidence type="ECO:0000256" key="5">
    <source>
        <dbReference type="PROSITE-ProRule" id="PRU00228"/>
    </source>
</evidence>
<dbReference type="Pfam" id="PF00569">
    <property type="entry name" value="ZZ"/>
    <property type="match status" value="1"/>
</dbReference>
<evidence type="ECO:0000259" key="8">
    <source>
        <dbReference type="PROSITE" id="PS50135"/>
    </source>
</evidence>
<dbReference type="GO" id="GO:0031625">
    <property type="term" value="F:ubiquitin protein ligase binding"/>
    <property type="evidence" value="ECO:0007669"/>
    <property type="project" value="TreeGrafter"/>
</dbReference>
<dbReference type="GO" id="GO:0070842">
    <property type="term" value="P:aggresome assembly"/>
    <property type="evidence" value="ECO:0007669"/>
    <property type="project" value="TreeGrafter"/>
</dbReference>
<keyword evidence="6" id="KW-0175">Coiled coil</keyword>
<dbReference type="InterPro" id="IPR001293">
    <property type="entry name" value="Znf_TRAF"/>
</dbReference>
<dbReference type="Pfam" id="PF13475">
    <property type="entry name" value="DUF4116"/>
    <property type="match status" value="1"/>
</dbReference>
<evidence type="ECO:0000313" key="10">
    <source>
        <dbReference type="EMBL" id="KAG2370901.1"/>
    </source>
</evidence>
<dbReference type="AlphaFoldDB" id="A0AA88KAT7"/>
<comment type="caution">
    <text evidence="10">The sequence shown here is derived from an EMBL/GenBank/DDBJ whole genome shotgun (WGS) entry which is preliminary data.</text>
</comment>
<keyword evidence="2 5" id="KW-0863">Zinc-finger</keyword>
<keyword evidence="1 4" id="KW-0479">Metal-binding</keyword>
<dbReference type="EMBL" id="PYSW02000074">
    <property type="protein sequence ID" value="KAG2370901.1"/>
    <property type="molecule type" value="Genomic_DNA"/>
</dbReference>
<dbReference type="Gene3D" id="3.30.60.90">
    <property type="match status" value="1"/>
</dbReference>
<evidence type="ECO:0000256" key="4">
    <source>
        <dbReference type="PROSITE-ProRule" id="PRU00207"/>
    </source>
</evidence>
<dbReference type="PROSITE" id="PS50145">
    <property type="entry name" value="ZF_TRAF"/>
    <property type="match status" value="1"/>
</dbReference>
<accession>A0AA88KAT7</accession>
<dbReference type="InterPro" id="IPR000433">
    <property type="entry name" value="Znf_ZZ"/>
</dbReference>
<reference evidence="10 11" key="1">
    <citation type="journal article" date="2018" name="BMC Genomics">
        <title>The genome of Naegleria lovaniensis, the basis for a comparative approach to unravel pathogenicity factors of the human pathogenic amoeba N. fowleri.</title>
        <authorList>
            <person name="Liechti N."/>
            <person name="Schurch N."/>
            <person name="Bruggmann R."/>
            <person name="Wittwer M."/>
        </authorList>
    </citation>
    <scope>NUCLEOTIDE SEQUENCE [LARGE SCALE GENOMIC DNA]</scope>
    <source>
        <strain evidence="10 11">ATCC 30569</strain>
    </source>
</reference>
<gene>
    <name evidence="10" type="ORF">C9374_013736</name>
</gene>
<feature type="domain" description="ZZ-type" evidence="8">
    <location>
        <begin position="471"/>
        <end position="527"/>
    </location>
</feature>
<sequence length="652" mass="71731">MQNKEIVLEASMQDASDVQYIPEELINDKEFMMQLVSRNGHVLKHLPSQLQADTDLIVRAKSVFSCDHVTKNMTTTFHACTSSVSSKLPISVFALEKSNGKHVTECFGSKLERANKKNNQHNNPSLTTLTEFYQIIIPIVTSSFERFHSSIIIIIIVPSGLLNMSSSDSFIEFYECLICSEIVQNNRECKNCHKLFCLDCIMKWLKVHENCPHCNHSPVACKSAEDNSAFIHNHHSEMIANSITVPCPNADCGCDIKKIARGDLALHLEKFCTGRTVPCKHAKYGCEWSGQYLKLEEHLREECPFSKEIILKALEKLETNISELTRENEQLRSEKASSEEKIKALEEKGLLNNSGIPMNQSTTVMVNGVTTLGNDITRTATAPMQIPDSSLPPWAQPNFYSSFNPSYSGTTSFYNSAGVSSSVYPPPPSGVPMTSSSSMYSSMMSSSMSYNPPLMTSSSFMNGSTMSTMPIHTVECGICKKTNFSGVLYQCTSCINFSICSACYSTLQITQTHDRMHTFLPLRKVRGKISGVTWLRLATCGSSVSLPLADNDNQDLEFYVNERTGAITPFMPIGVPNAKSISGSWTSVSLHLAIYWPNTTRAIVMEGNVGTLPTMSCTLQGSTLKFTVKASGMGGRGVAGDGGYLTLTLSVS</sequence>
<keyword evidence="3 4" id="KW-0862">Zinc</keyword>
<dbReference type="GO" id="GO:0008270">
    <property type="term" value="F:zinc ion binding"/>
    <property type="evidence" value="ECO:0007669"/>
    <property type="project" value="UniProtKB-KW"/>
</dbReference>
<dbReference type="InterPro" id="IPR053003">
    <property type="entry name" value="TRIM_RBCC_E3_ubiq-ligases"/>
</dbReference>
<dbReference type="GO" id="GO:0005164">
    <property type="term" value="F:tumor necrosis factor receptor binding"/>
    <property type="evidence" value="ECO:0007669"/>
    <property type="project" value="TreeGrafter"/>
</dbReference>